<proteinExistence type="predicted"/>
<reference evidence="2" key="1">
    <citation type="submission" date="2015-10" db="EMBL/GenBank/DDBJ databases">
        <authorList>
            <person name="Luecker S."/>
            <person name="Luecker S."/>
        </authorList>
    </citation>
    <scope>NUCLEOTIDE SEQUENCE [LARGE SCALE GENOMIC DNA]</scope>
</reference>
<dbReference type="Proteomes" id="UP000198736">
    <property type="component" value="Unassembled WGS sequence"/>
</dbReference>
<accession>A0A0S4LAD8</accession>
<sequence length="57" mass="6821">MLNINLLNKTVNHLQHLSFHWLVISSQLKPSAIFEPYLVDIKKFALIFCKYMKRDLF</sequence>
<dbReference type="STRING" id="1742973.COMA2_170128"/>
<organism evidence="1 2">
    <name type="scientific">Candidatus Nitrospira nitrificans</name>
    <dbReference type="NCBI Taxonomy" id="1742973"/>
    <lineage>
        <taxon>Bacteria</taxon>
        <taxon>Pseudomonadati</taxon>
        <taxon>Nitrospirota</taxon>
        <taxon>Nitrospiria</taxon>
        <taxon>Nitrospirales</taxon>
        <taxon>Nitrospiraceae</taxon>
        <taxon>Nitrospira</taxon>
    </lineage>
</organism>
<protein>
    <submittedName>
        <fullName evidence="1">Uncharacterized protein</fullName>
    </submittedName>
</protein>
<keyword evidence="2" id="KW-1185">Reference proteome</keyword>
<gene>
    <name evidence="1" type="ORF">COMA2_170128</name>
</gene>
<name>A0A0S4LAD8_9BACT</name>
<dbReference type="AlphaFoldDB" id="A0A0S4LAD8"/>
<evidence type="ECO:0000313" key="1">
    <source>
        <dbReference type="EMBL" id="CUS34647.1"/>
    </source>
</evidence>
<dbReference type="EMBL" id="CZPZ01000009">
    <property type="protein sequence ID" value="CUS34647.1"/>
    <property type="molecule type" value="Genomic_DNA"/>
</dbReference>
<evidence type="ECO:0000313" key="2">
    <source>
        <dbReference type="Proteomes" id="UP000198736"/>
    </source>
</evidence>